<evidence type="ECO:0000256" key="2">
    <source>
        <dbReference type="ARBA" id="ARBA00023034"/>
    </source>
</evidence>
<feature type="compositionally biased region" description="Low complexity" evidence="5">
    <location>
        <begin position="132"/>
        <end position="147"/>
    </location>
</feature>
<dbReference type="EMBL" id="GACK01001975">
    <property type="protein sequence ID" value="JAA63059.1"/>
    <property type="molecule type" value="mRNA"/>
</dbReference>
<feature type="compositionally biased region" description="Low complexity" evidence="5">
    <location>
        <begin position="243"/>
        <end position="259"/>
    </location>
</feature>
<reference evidence="7" key="2">
    <citation type="journal article" date="2015" name="J. Proteomics">
        <title>Sexual differences in the sialomes of the zebra tick, Rhipicephalus pulchellus.</title>
        <authorList>
            <person name="Tan A.W."/>
            <person name="Francischetti I.M."/>
            <person name="Slovak M."/>
            <person name="Kini R.M."/>
            <person name="Ribeiro J.M."/>
        </authorList>
    </citation>
    <scope>NUCLEOTIDE SEQUENCE</scope>
    <source>
        <tissue evidence="7">Salivary gland</tissue>
    </source>
</reference>
<feature type="region of interest" description="Disordered" evidence="5">
    <location>
        <begin position="476"/>
        <end position="508"/>
    </location>
</feature>
<name>L7MIS5_RHIPC</name>
<feature type="compositionally biased region" description="Polar residues" evidence="5">
    <location>
        <begin position="287"/>
        <end position="310"/>
    </location>
</feature>
<comment type="subcellular location">
    <subcellularLocation>
        <location evidence="1">Golgi apparatus</location>
    </subcellularLocation>
</comment>
<feature type="compositionally biased region" description="Basic and acidic residues" evidence="5">
    <location>
        <begin position="260"/>
        <end position="283"/>
    </location>
</feature>
<feature type="region of interest" description="Disordered" evidence="5">
    <location>
        <begin position="390"/>
        <end position="450"/>
    </location>
</feature>
<organism evidence="7">
    <name type="scientific">Rhipicephalus pulchellus</name>
    <name type="common">Yellow backed tick</name>
    <name type="synonym">Dermacentor pulchellus</name>
    <dbReference type="NCBI Taxonomy" id="72859"/>
    <lineage>
        <taxon>Eukaryota</taxon>
        <taxon>Metazoa</taxon>
        <taxon>Ecdysozoa</taxon>
        <taxon>Arthropoda</taxon>
        <taxon>Chelicerata</taxon>
        <taxon>Arachnida</taxon>
        <taxon>Acari</taxon>
        <taxon>Parasitiformes</taxon>
        <taxon>Ixodida</taxon>
        <taxon>Ixodoidea</taxon>
        <taxon>Ixodidae</taxon>
        <taxon>Rhipicephalinae</taxon>
        <taxon>Rhipicephalus</taxon>
        <taxon>Rhipicephalus</taxon>
    </lineage>
</organism>
<protein>
    <submittedName>
        <fullName evidence="7">Putative tata element modulatory factor</fullName>
    </submittedName>
</protein>
<keyword evidence="2" id="KW-0333">Golgi apparatus</keyword>
<accession>L7MIS5</accession>
<dbReference type="PANTHER" id="PTHR46515">
    <property type="entry name" value="TATA ELEMENT MODULATORY FACTOR TMF1"/>
    <property type="match status" value="1"/>
</dbReference>
<dbReference type="Pfam" id="PF12329">
    <property type="entry name" value="TMF_DNA_bd"/>
    <property type="match status" value="1"/>
</dbReference>
<evidence type="ECO:0000256" key="3">
    <source>
        <dbReference type="ARBA" id="ARBA00023054"/>
    </source>
</evidence>
<keyword evidence="3 4" id="KW-0175">Coiled coil</keyword>
<sequence length="1165" mass="127480">PQSVPMSWFDTVGIANLAKSALNSAQKRIDRALDIQPDEASGFSLPNDTDSFFLSFGLADDLSKSKQPTSKQPTPSRHEPRPDSRRDETESKLVSGWESFLEATSSAVAKPFADASAVLLQPTRTGSAGDIAVSPSASSETVAAVASGGRESPLNIDLPTYPSLEQSAESDGSTETLLGSSSLPGSSSPLSQSRESFSDWQGAGKEPKDGSGVIVREPEHAASSSYPAVSPAVGISIPPAECSLESTQETSTSAAASESSSKKDLSVGPKRDSGVSDLPKVELSDSFVGQQCHSQQHSSEAVQPCESSTGPDGFLSQDLWVAIDAPQSIAEKKEENVETHGACGDVAVTTAIVEAAGDVAPFPEGKQIAVKSGDQADGDAGDATAAKVDASATVKDECETQSVAGSAHSAETSSSASFVRISTEETEDSRKSSSPSGDEGETVSSSDIEIISSVNGGSSIDQFSAVSPARHLWTIQSDGHDEKPFEGAEAAGTSEDPMGLPLGGATTESLDDMSEVEGLRARVNKLQSVLDARERKVFLLSKEMAEMADSNAALQSALQKSEQQRIKDNQDTSRLTQEFTHRLARLETKLLDTSRERDSLKAKLEAVQQEAVSKVSISQMDVLLKEKDEQIAELMSEGEKLSKQHLQQSTIIKKLRAKEKEMENLIKTHKERLEEQSKELDRLRRSLSAKDEQEKKHIDTIRHLTSSTQKLEREATALQESLNESTSNLEEAMSKLDAAYSQIAELQHANAEFERQAEEASLSAKMAAGEEIRRAMDQARSEALAEKTSLLQRIEELQLALAMADQRSERREEHLHASIRELQQQLQEAEARNQEITQNLSSATRPLLRQIENLQSTFSVQSASWERVERSLTDRLNESQTHATLLAERERALSDKCADLQLRLTTLEAQNAALRREKQELASECDTLREQQSSMEEYERRESNLRASKARLEQSLKALRAEKDALSAQLSALQEELSSEHNKNALLQEQLRAEREKRLEHSNTPSPTASHYSSISDTFNCNPLPDDMSVANSAFSVAPASRHNSLYESLRGIGGSSLIESLQAQLKMREGEVGQLQAQIGQLERCRESLSRELTLLSAKQELWDQEHEELLELRVRFEDVNQKYNTLLQMYGEKVEETEELRLDLEDVKSMYKAQINELINAKQ</sequence>
<feature type="compositionally biased region" description="Basic and acidic residues" evidence="5">
    <location>
        <begin position="920"/>
        <end position="929"/>
    </location>
</feature>
<feature type="region of interest" description="Disordered" evidence="5">
    <location>
        <begin position="63"/>
        <end position="92"/>
    </location>
</feature>
<feature type="compositionally biased region" description="Basic and acidic residues" evidence="5">
    <location>
        <begin position="76"/>
        <end position="91"/>
    </location>
</feature>
<feature type="region of interest" description="Disordered" evidence="5">
    <location>
        <begin position="920"/>
        <end position="945"/>
    </location>
</feature>
<feature type="coiled-coil region" evidence="4">
    <location>
        <begin position="1059"/>
        <end position="1093"/>
    </location>
</feature>
<evidence type="ECO:0000259" key="6">
    <source>
        <dbReference type="Pfam" id="PF12325"/>
    </source>
</evidence>
<dbReference type="InterPro" id="IPR052602">
    <property type="entry name" value="Growth_transcription_reg"/>
</dbReference>
<evidence type="ECO:0000256" key="4">
    <source>
        <dbReference type="SAM" id="Coils"/>
    </source>
</evidence>
<feature type="compositionally biased region" description="Low complexity" evidence="5">
    <location>
        <begin position="404"/>
        <end position="417"/>
    </location>
</feature>
<feature type="compositionally biased region" description="Low complexity" evidence="5">
    <location>
        <begin position="221"/>
        <end position="233"/>
    </location>
</feature>
<dbReference type="GO" id="GO:0005783">
    <property type="term" value="C:endoplasmic reticulum"/>
    <property type="evidence" value="ECO:0007669"/>
    <property type="project" value="TreeGrafter"/>
</dbReference>
<evidence type="ECO:0000313" key="7">
    <source>
        <dbReference type="EMBL" id="JAA63059.1"/>
    </source>
</evidence>
<feature type="non-terminal residue" evidence="7">
    <location>
        <position position="1"/>
    </location>
</feature>
<dbReference type="AlphaFoldDB" id="L7MIS5"/>
<dbReference type="Pfam" id="PF12325">
    <property type="entry name" value="TMF_TATA_bd"/>
    <property type="match status" value="1"/>
</dbReference>
<feature type="region of interest" description="Disordered" evidence="5">
    <location>
        <begin position="126"/>
        <end position="313"/>
    </location>
</feature>
<evidence type="ECO:0000256" key="1">
    <source>
        <dbReference type="ARBA" id="ARBA00004555"/>
    </source>
</evidence>
<reference evidence="7" key="1">
    <citation type="submission" date="2012-11" db="EMBL/GenBank/DDBJ databases">
        <authorList>
            <person name="Lucero-Rivera Y.E."/>
            <person name="Tovar-Ramirez D."/>
        </authorList>
    </citation>
    <scope>NUCLEOTIDE SEQUENCE</scope>
    <source>
        <tissue evidence="7">Salivary gland</tissue>
    </source>
</reference>
<feature type="domain" description="TATA element modulatory factor 1 TATA binding" evidence="6">
    <location>
        <begin position="1056"/>
        <end position="1160"/>
    </location>
</feature>
<dbReference type="PANTHER" id="PTHR46515:SF1">
    <property type="entry name" value="TATA ELEMENT MODULATORY FACTOR"/>
    <property type="match status" value="1"/>
</dbReference>
<dbReference type="InterPro" id="IPR022092">
    <property type="entry name" value="TMF_DNA-bd"/>
</dbReference>
<proteinExistence type="evidence at transcript level"/>
<feature type="compositionally biased region" description="Polar residues" evidence="5">
    <location>
        <begin position="65"/>
        <end position="75"/>
    </location>
</feature>
<feature type="compositionally biased region" description="Low complexity" evidence="5">
    <location>
        <begin position="170"/>
        <end position="195"/>
    </location>
</feature>
<feature type="coiled-coil region" evidence="4">
    <location>
        <begin position="516"/>
        <end position="839"/>
    </location>
</feature>
<evidence type="ECO:0000256" key="5">
    <source>
        <dbReference type="SAM" id="MobiDB-lite"/>
    </source>
</evidence>
<dbReference type="InterPro" id="IPR022091">
    <property type="entry name" value="TMF_TATA-bd"/>
</dbReference>
<dbReference type="GO" id="GO:0005794">
    <property type="term" value="C:Golgi apparatus"/>
    <property type="evidence" value="ECO:0007669"/>
    <property type="project" value="UniProtKB-SubCell"/>
</dbReference>